<accession>A0AAD6H0N4</accession>
<gene>
    <name evidence="2" type="ORF">N7450_001759</name>
</gene>
<dbReference type="Gene3D" id="3.10.350.10">
    <property type="entry name" value="LysM domain"/>
    <property type="match status" value="1"/>
</dbReference>
<protein>
    <recommendedName>
        <fullName evidence="4">LysM domain-containing protein</fullName>
    </recommendedName>
</protein>
<dbReference type="EMBL" id="JAQJAC010000001">
    <property type="protein sequence ID" value="KAJ5600692.1"/>
    <property type="molecule type" value="Genomic_DNA"/>
</dbReference>
<keyword evidence="3" id="KW-1185">Reference proteome</keyword>
<feature type="chain" id="PRO_5041933518" description="LysM domain-containing protein" evidence="1">
    <location>
        <begin position="19"/>
        <end position="166"/>
    </location>
</feature>
<organism evidence="2 3">
    <name type="scientific">Penicillium hetheringtonii</name>
    <dbReference type="NCBI Taxonomy" id="911720"/>
    <lineage>
        <taxon>Eukaryota</taxon>
        <taxon>Fungi</taxon>
        <taxon>Dikarya</taxon>
        <taxon>Ascomycota</taxon>
        <taxon>Pezizomycotina</taxon>
        <taxon>Eurotiomycetes</taxon>
        <taxon>Eurotiomycetidae</taxon>
        <taxon>Eurotiales</taxon>
        <taxon>Aspergillaceae</taxon>
        <taxon>Penicillium</taxon>
    </lineage>
</organism>
<evidence type="ECO:0000256" key="1">
    <source>
        <dbReference type="SAM" id="SignalP"/>
    </source>
</evidence>
<reference evidence="2 3" key="1">
    <citation type="journal article" date="2023" name="IMA Fungus">
        <title>Comparative genomic study of the Penicillium genus elucidates a diverse pangenome and 15 lateral gene transfer events.</title>
        <authorList>
            <person name="Petersen C."/>
            <person name="Sorensen T."/>
            <person name="Nielsen M.R."/>
            <person name="Sondergaard T.E."/>
            <person name="Sorensen J.L."/>
            <person name="Fitzpatrick D.A."/>
            <person name="Frisvad J.C."/>
            <person name="Nielsen K.L."/>
        </authorList>
    </citation>
    <scope>NUCLEOTIDE SEQUENCE [LARGE SCALE GENOMIC DNA]</scope>
    <source>
        <strain evidence="2 3">IBT 29057</strain>
    </source>
</reference>
<comment type="caution">
    <text evidence="2">The sequence shown here is derived from an EMBL/GenBank/DDBJ whole genome shotgun (WGS) entry which is preliminary data.</text>
</comment>
<feature type="signal peptide" evidence="1">
    <location>
        <begin position="1"/>
        <end position="18"/>
    </location>
</feature>
<dbReference type="Proteomes" id="UP001216150">
    <property type="component" value="Unassembled WGS sequence"/>
</dbReference>
<proteinExistence type="predicted"/>
<name>A0AAD6H0N4_9EURO</name>
<dbReference type="AlphaFoldDB" id="A0AAD6H0N4"/>
<evidence type="ECO:0000313" key="2">
    <source>
        <dbReference type="EMBL" id="KAJ5600692.1"/>
    </source>
</evidence>
<sequence>MFLPTIILAALFGNQVDASASQQKWVTGRNATGLVDPNVSICTYWVNKISNATCKEVESHFDINFNQLHAWNPSLLKDYCTLIDGWSYCVEGPPVMKDTTANATAPKLFLPSESVSLGTKGTYSSSGTISSSTPTSTQNTGSASAIETSKMLIRLGLLVSSITSFW</sequence>
<keyword evidence="1" id="KW-0732">Signal</keyword>
<evidence type="ECO:0000313" key="3">
    <source>
        <dbReference type="Proteomes" id="UP001216150"/>
    </source>
</evidence>
<evidence type="ECO:0008006" key="4">
    <source>
        <dbReference type="Google" id="ProtNLM"/>
    </source>
</evidence>
<dbReference type="InterPro" id="IPR036779">
    <property type="entry name" value="LysM_dom_sf"/>
</dbReference>